<organism evidence="2">
    <name type="scientific">Anguilla anguilla</name>
    <name type="common">European freshwater eel</name>
    <name type="synonym">Muraena anguilla</name>
    <dbReference type="NCBI Taxonomy" id="7936"/>
    <lineage>
        <taxon>Eukaryota</taxon>
        <taxon>Metazoa</taxon>
        <taxon>Chordata</taxon>
        <taxon>Craniata</taxon>
        <taxon>Vertebrata</taxon>
        <taxon>Euteleostomi</taxon>
        <taxon>Actinopterygii</taxon>
        <taxon>Neopterygii</taxon>
        <taxon>Teleostei</taxon>
        <taxon>Anguilliformes</taxon>
        <taxon>Anguillidae</taxon>
        <taxon>Anguilla</taxon>
    </lineage>
</organism>
<feature type="signal peptide" evidence="1">
    <location>
        <begin position="1"/>
        <end position="29"/>
    </location>
</feature>
<evidence type="ECO:0000313" key="2">
    <source>
        <dbReference type="EMBL" id="JAH08357.1"/>
    </source>
</evidence>
<keyword evidence="1" id="KW-0732">Signal</keyword>
<dbReference type="AlphaFoldDB" id="A0A0E9PVS2"/>
<proteinExistence type="predicted"/>
<name>A0A0E9PVS2_ANGAN</name>
<feature type="chain" id="PRO_5002431544" evidence="1">
    <location>
        <begin position="30"/>
        <end position="56"/>
    </location>
</feature>
<protein>
    <submittedName>
        <fullName evidence="2">Uncharacterized protein</fullName>
    </submittedName>
</protein>
<sequence>MGRMACSPHYLFLRSLVLISITACPLACGLDGSGQNVIIRESCRTPGQTPRAETVW</sequence>
<dbReference type="EMBL" id="GBXM01100220">
    <property type="protein sequence ID" value="JAH08357.1"/>
    <property type="molecule type" value="Transcribed_RNA"/>
</dbReference>
<evidence type="ECO:0000256" key="1">
    <source>
        <dbReference type="SAM" id="SignalP"/>
    </source>
</evidence>
<reference evidence="2" key="2">
    <citation type="journal article" date="2015" name="Fish Shellfish Immunol.">
        <title>Early steps in the European eel (Anguilla anguilla)-Vibrio vulnificus interaction in the gills: Role of the RtxA13 toxin.</title>
        <authorList>
            <person name="Callol A."/>
            <person name="Pajuelo D."/>
            <person name="Ebbesson L."/>
            <person name="Teles M."/>
            <person name="MacKenzie S."/>
            <person name="Amaro C."/>
        </authorList>
    </citation>
    <scope>NUCLEOTIDE SEQUENCE</scope>
</reference>
<reference evidence="2" key="1">
    <citation type="submission" date="2014-11" db="EMBL/GenBank/DDBJ databases">
        <authorList>
            <person name="Amaro Gonzalez C."/>
        </authorList>
    </citation>
    <scope>NUCLEOTIDE SEQUENCE</scope>
</reference>
<accession>A0A0E9PVS2</accession>